<dbReference type="RefSeq" id="WP_073272921.1">
    <property type="nucleotide sequence ID" value="NZ_FRAC01000006.1"/>
</dbReference>
<evidence type="ECO:0000313" key="10">
    <source>
        <dbReference type="Proteomes" id="UP000184386"/>
    </source>
</evidence>
<sequence length="601" mass="68496">MKKDFRGYLLVYFTGEHENGEQVYFSISEDGLHWKDLNRQRPVLISAIGEKGVRDPFIIRSADGSKYYIIATDLRIANGKGWEGAQYEGSRNIILWESDDLINWSEPRAVEVGIESAGCVWAPEAVYNEKSGEYMVFWASMVKEEEDKAAKQRIYCSFTKDFKTFTKARKYMERENHIIDTTIVKDKEYYYRISKDEITKAITVDKCTDLIEGPFLPVPSADLERIYGVEGPAAFPLKGTEEWCLLLDRFATDEGYMPLLTKDFSKGVYVPSTDYDMGEVKKRHGSVLCLKESEYENLLRAYDCRNPVLGGLYADPDLLKVGDTYYLYPTTDGFSGWSGTVFHVFSSRDRVHWKDEGVILDVASEDVPWAAGSAWAPAIVERNGRYFYYFCAKRRDGISCIGVATASSPAGPFTAMEEPFITPEILEGMNIKISQTIDPSVFVDDDNTPYLLFGNGEAIVVRLGEDMVSIEAETMRKYEGAYDFREAVTVLKRDGLYHFTWSCDDTGSEDYHVNYGVSDSIFGPIEYKYPILVKNPDRGILGTGHHTIMKEPGKEEYLIAYHRFCTPLGRHPEEEGYNREVCLDWLEFDEKGFMKKVTVTK</sequence>
<evidence type="ECO:0000259" key="8">
    <source>
        <dbReference type="Pfam" id="PF00251"/>
    </source>
</evidence>
<dbReference type="Pfam" id="PF00251">
    <property type="entry name" value="Glyco_hydro_32N"/>
    <property type="match status" value="1"/>
</dbReference>
<name>A0A1M6JT93_9FIRM</name>
<comment type="pathway">
    <text evidence="1">Glycan metabolism; L-arabinan degradation.</text>
</comment>
<evidence type="ECO:0000256" key="6">
    <source>
        <dbReference type="PIRSR" id="PIRSR606710-1"/>
    </source>
</evidence>
<dbReference type="EMBL" id="FRAC01000006">
    <property type="protein sequence ID" value="SHJ49919.1"/>
    <property type="molecule type" value="Genomic_DNA"/>
</dbReference>
<evidence type="ECO:0000256" key="7">
    <source>
        <dbReference type="PIRSR" id="PIRSR606710-2"/>
    </source>
</evidence>
<dbReference type="Proteomes" id="UP000184386">
    <property type="component" value="Unassembled WGS sequence"/>
</dbReference>
<dbReference type="STRING" id="1121322.SAMN02745136_00198"/>
<evidence type="ECO:0000256" key="4">
    <source>
        <dbReference type="ARBA" id="ARBA00022801"/>
    </source>
</evidence>
<comment type="similarity">
    <text evidence="2">Belongs to the glycosyl hydrolase 43 family.</text>
</comment>
<evidence type="ECO:0000256" key="3">
    <source>
        <dbReference type="ARBA" id="ARBA00009902"/>
    </source>
</evidence>
<dbReference type="OrthoDB" id="273314at2"/>
<dbReference type="InterPro" id="IPR050727">
    <property type="entry name" value="GH43_arabinanases"/>
</dbReference>
<dbReference type="InterPro" id="IPR023296">
    <property type="entry name" value="Glyco_hydro_beta-prop_sf"/>
</dbReference>
<keyword evidence="10" id="KW-1185">Reference proteome</keyword>
<gene>
    <name evidence="9" type="ORF">SAMN02745136_00198</name>
</gene>
<accession>A0A1M6JT93</accession>
<proteinExistence type="inferred from homology"/>
<dbReference type="GO" id="GO:0004553">
    <property type="term" value="F:hydrolase activity, hydrolyzing O-glycosyl compounds"/>
    <property type="evidence" value="ECO:0007669"/>
    <property type="project" value="InterPro"/>
</dbReference>
<dbReference type="InterPro" id="IPR006710">
    <property type="entry name" value="Glyco_hydro_43"/>
</dbReference>
<keyword evidence="5" id="KW-0326">Glycosidase</keyword>
<dbReference type="CDD" id="cd18828">
    <property type="entry name" value="GH43_BT3675-like"/>
    <property type="match status" value="1"/>
</dbReference>
<feature type="active site" description="Proton donor" evidence="6">
    <location>
        <position position="486"/>
    </location>
</feature>
<dbReference type="GO" id="GO:0005975">
    <property type="term" value="P:carbohydrate metabolic process"/>
    <property type="evidence" value="ECO:0007669"/>
    <property type="project" value="InterPro"/>
</dbReference>
<comment type="similarity">
    <text evidence="3">Belongs to the glycosyl hydrolase 32 family.</text>
</comment>
<evidence type="ECO:0000256" key="2">
    <source>
        <dbReference type="ARBA" id="ARBA00009865"/>
    </source>
</evidence>
<organism evidence="9 10">
    <name type="scientific">Anaerocolumna jejuensis DSM 15929</name>
    <dbReference type="NCBI Taxonomy" id="1121322"/>
    <lineage>
        <taxon>Bacteria</taxon>
        <taxon>Bacillati</taxon>
        <taxon>Bacillota</taxon>
        <taxon>Clostridia</taxon>
        <taxon>Lachnospirales</taxon>
        <taxon>Lachnospiraceae</taxon>
        <taxon>Anaerocolumna</taxon>
    </lineage>
</organism>
<feature type="active site" description="Proton acceptor" evidence="6">
    <location>
        <position position="315"/>
    </location>
</feature>
<protein>
    <submittedName>
        <fullName evidence="9">Beta-xylosidase</fullName>
    </submittedName>
</protein>
<evidence type="ECO:0000256" key="5">
    <source>
        <dbReference type="ARBA" id="ARBA00023295"/>
    </source>
</evidence>
<dbReference type="PANTHER" id="PTHR43301">
    <property type="entry name" value="ARABINAN ENDO-1,5-ALPHA-L-ARABINOSIDASE"/>
    <property type="match status" value="1"/>
</dbReference>
<evidence type="ECO:0000313" key="9">
    <source>
        <dbReference type="EMBL" id="SHJ49919.1"/>
    </source>
</evidence>
<keyword evidence="4" id="KW-0378">Hydrolase</keyword>
<dbReference type="InterPro" id="IPR013148">
    <property type="entry name" value="Glyco_hydro_32_N"/>
</dbReference>
<dbReference type="PANTHER" id="PTHR43301:SF3">
    <property type="entry name" value="ARABINAN ENDO-1,5-ALPHA-L-ARABINOSIDASE A-RELATED"/>
    <property type="match status" value="1"/>
</dbReference>
<dbReference type="CDD" id="cd08983">
    <property type="entry name" value="GH43_Bt3655-like"/>
    <property type="match status" value="1"/>
</dbReference>
<dbReference type="Pfam" id="PF04616">
    <property type="entry name" value="Glyco_hydro_43"/>
    <property type="match status" value="1"/>
</dbReference>
<reference evidence="9 10" key="1">
    <citation type="submission" date="2016-11" db="EMBL/GenBank/DDBJ databases">
        <authorList>
            <person name="Jaros S."/>
            <person name="Januszkiewicz K."/>
            <person name="Wedrychowicz H."/>
        </authorList>
    </citation>
    <scope>NUCLEOTIDE SEQUENCE [LARGE SCALE GENOMIC DNA]</scope>
    <source>
        <strain evidence="9 10">DSM 15929</strain>
    </source>
</reference>
<feature type="site" description="Important for catalytic activity, responsible for pKa modulation of the active site Glu and correct orientation of both the proton donor and substrate" evidence="7">
    <location>
        <position position="438"/>
    </location>
</feature>
<feature type="domain" description="Glycosyl hydrolase family 32 N-terminal" evidence="8">
    <location>
        <begin position="9"/>
        <end position="112"/>
    </location>
</feature>
<dbReference type="AlphaFoldDB" id="A0A1M6JT93"/>
<dbReference type="Gene3D" id="2.115.10.20">
    <property type="entry name" value="Glycosyl hydrolase domain, family 43"/>
    <property type="match status" value="2"/>
</dbReference>
<evidence type="ECO:0000256" key="1">
    <source>
        <dbReference type="ARBA" id="ARBA00004834"/>
    </source>
</evidence>
<dbReference type="SUPFAM" id="SSF75005">
    <property type="entry name" value="Arabinanase/levansucrase/invertase"/>
    <property type="match status" value="2"/>
</dbReference>